<dbReference type="EMBL" id="SORI01000006">
    <property type="protein sequence ID" value="TDY61244.1"/>
    <property type="molecule type" value="Genomic_DNA"/>
</dbReference>
<dbReference type="PANTHER" id="PTHR47514">
    <property type="entry name" value="TRANSKETOLASE N-TERMINAL SECTION-RELATED"/>
    <property type="match status" value="1"/>
</dbReference>
<dbReference type="RefSeq" id="WP_133957292.1">
    <property type="nucleotide sequence ID" value="NZ_SORI01000006.1"/>
</dbReference>
<sequence length="273" mass="29705">MNPERIAELKEKARAVRLGIIEALGLEKRGHLGGSMSCADIVAALYFYKMRHDPKDRFMPDRDRFIMSKGHSVLAQYAALAEAGYFPKETLKKTKTLGCILQGHPERETPGVEANTGSLGQGLSIGVGMALGGRLDGLGYHTWVILGDGELAEGQVWEAVTAASAFKLDNLTAIVDMNGIQAVGKTCDRYDLGDIRGKFSAFGWKTFEIDGHDMAQIVRALDEASEVKGVPTAIIARTVKGKGVSFAENTHAYHNNLLTKEQQEQAVREILAM</sequence>
<dbReference type="CDD" id="cd02012">
    <property type="entry name" value="TPP_TK"/>
    <property type="match status" value="1"/>
</dbReference>
<dbReference type="SUPFAM" id="SSF52518">
    <property type="entry name" value="Thiamin diphosphate-binding fold (THDP-binding)"/>
    <property type="match status" value="1"/>
</dbReference>
<organism evidence="5 6">
    <name type="scientific">Aminivibrio pyruvatiphilus</name>
    <dbReference type="NCBI Taxonomy" id="1005740"/>
    <lineage>
        <taxon>Bacteria</taxon>
        <taxon>Thermotogati</taxon>
        <taxon>Synergistota</taxon>
        <taxon>Synergistia</taxon>
        <taxon>Synergistales</taxon>
        <taxon>Aminobacteriaceae</taxon>
        <taxon>Aminivibrio</taxon>
    </lineage>
</organism>
<dbReference type="AlphaFoldDB" id="A0A4R8M7S5"/>
<dbReference type="Gene3D" id="3.40.50.970">
    <property type="match status" value="1"/>
</dbReference>
<comment type="caution">
    <text evidence="5">The sequence shown here is derived from an EMBL/GenBank/DDBJ whole genome shotgun (WGS) entry which is preliminary data.</text>
</comment>
<keyword evidence="3" id="KW-0786">Thiamine pyrophosphate</keyword>
<evidence type="ECO:0000256" key="2">
    <source>
        <dbReference type="ARBA" id="ARBA00007131"/>
    </source>
</evidence>
<feature type="domain" description="Transketolase N-terminal" evidence="4">
    <location>
        <begin position="12"/>
        <end position="265"/>
    </location>
</feature>
<evidence type="ECO:0000256" key="3">
    <source>
        <dbReference type="ARBA" id="ARBA00023052"/>
    </source>
</evidence>
<evidence type="ECO:0000256" key="1">
    <source>
        <dbReference type="ARBA" id="ARBA00001964"/>
    </source>
</evidence>
<gene>
    <name evidence="5" type="ORF">C8D99_10699</name>
</gene>
<dbReference type="InterPro" id="IPR029061">
    <property type="entry name" value="THDP-binding"/>
</dbReference>
<reference evidence="5 6" key="1">
    <citation type="submission" date="2019-03" db="EMBL/GenBank/DDBJ databases">
        <title>Genomic Encyclopedia of Type Strains, Phase IV (KMG-IV): sequencing the most valuable type-strain genomes for metagenomic binning, comparative biology and taxonomic classification.</title>
        <authorList>
            <person name="Goeker M."/>
        </authorList>
    </citation>
    <scope>NUCLEOTIDE SEQUENCE [LARGE SCALE GENOMIC DNA]</scope>
    <source>
        <strain evidence="5 6">DSM 25964</strain>
    </source>
</reference>
<comment type="similarity">
    <text evidence="2">Belongs to the transketolase family.</text>
</comment>
<dbReference type="Pfam" id="PF00456">
    <property type="entry name" value="Transketolase_N"/>
    <property type="match status" value="1"/>
</dbReference>
<dbReference type="PANTHER" id="PTHR47514:SF1">
    <property type="entry name" value="TRANSKETOLASE N-TERMINAL SECTION-RELATED"/>
    <property type="match status" value="1"/>
</dbReference>
<protein>
    <submittedName>
        <fullName evidence="5">Transketolase</fullName>
    </submittedName>
</protein>
<evidence type="ECO:0000313" key="6">
    <source>
        <dbReference type="Proteomes" id="UP000295066"/>
    </source>
</evidence>
<keyword evidence="6" id="KW-1185">Reference proteome</keyword>
<evidence type="ECO:0000259" key="4">
    <source>
        <dbReference type="Pfam" id="PF00456"/>
    </source>
</evidence>
<dbReference type="InterPro" id="IPR005474">
    <property type="entry name" value="Transketolase_N"/>
</dbReference>
<name>A0A4R8M7S5_9BACT</name>
<comment type="cofactor">
    <cofactor evidence="1">
        <name>thiamine diphosphate</name>
        <dbReference type="ChEBI" id="CHEBI:58937"/>
    </cofactor>
</comment>
<evidence type="ECO:0000313" key="5">
    <source>
        <dbReference type="EMBL" id="TDY61244.1"/>
    </source>
</evidence>
<dbReference type="OrthoDB" id="8732661at2"/>
<dbReference type="Proteomes" id="UP000295066">
    <property type="component" value="Unassembled WGS sequence"/>
</dbReference>
<proteinExistence type="inferred from homology"/>
<accession>A0A4R8M7S5</accession>